<keyword evidence="2" id="KW-1185">Reference proteome</keyword>
<organism evidence="1 2">
    <name type="scientific">Prymnesium parvum</name>
    <name type="common">Toxic golden alga</name>
    <dbReference type="NCBI Taxonomy" id="97485"/>
    <lineage>
        <taxon>Eukaryota</taxon>
        <taxon>Haptista</taxon>
        <taxon>Haptophyta</taxon>
        <taxon>Prymnesiophyceae</taxon>
        <taxon>Prymnesiales</taxon>
        <taxon>Prymnesiaceae</taxon>
        <taxon>Prymnesium</taxon>
    </lineage>
</organism>
<accession>A0AB34JDW1</accession>
<dbReference type="EMBL" id="JBGBPQ010000009">
    <property type="protein sequence ID" value="KAL1519989.1"/>
    <property type="molecule type" value="Genomic_DNA"/>
</dbReference>
<proteinExistence type="predicted"/>
<sequence length="104" mass="11797">MAAARLSELQAMGPLEVPIDELARVIGLAEAETVEEERLTRARKKLAYATRAQQQQAAEAKQWAEWSKPTLADSFELLNNNFGYHGYVNYDYNVKKLGQDVLKR</sequence>
<dbReference type="Proteomes" id="UP001515480">
    <property type="component" value="Unassembled WGS sequence"/>
</dbReference>
<evidence type="ECO:0000313" key="2">
    <source>
        <dbReference type="Proteomes" id="UP001515480"/>
    </source>
</evidence>
<protein>
    <submittedName>
        <fullName evidence="1">Uncharacterized protein</fullName>
    </submittedName>
</protein>
<comment type="caution">
    <text evidence="1">The sequence shown here is derived from an EMBL/GenBank/DDBJ whole genome shotgun (WGS) entry which is preliminary data.</text>
</comment>
<reference evidence="1 2" key="1">
    <citation type="journal article" date="2024" name="Science">
        <title>Giant polyketide synthase enzymes in the biosynthesis of giant marine polyether toxins.</title>
        <authorList>
            <person name="Fallon T.R."/>
            <person name="Shende V.V."/>
            <person name="Wierzbicki I.H."/>
            <person name="Pendleton A.L."/>
            <person name="Watervoot N.F."/>
            <person name="Auber R.P."/>
            <person name="Gonzalez D.J."/>
            <person name="Wisecaver J.H."/>
            <person name="Moore B.S."/>
        </authorList>
    </citation>
    <scope>NUCLEOTIDE SEQUENCE [LARGE SCALE GENOMIC DNA]</scope>
    <source>
        <strain evidence="1 2">12B1</strain>
    </source>
</reference>
<dbReference type="AlphaFoldDB" id="A0AB34JDW1"/>
<gene>
    <name evidence="1" type="ORF">AB1Y20_023471</name>
</gene>
<evidence type="ECO:0000313" key="1">
    <source>
        <dbReference type="EMBL" id="KAL1519989.1"/>
    </source>
</evidence>
<name>A0AB34JDW1_PRYPA</name>